<proteinExistence type="predicted"/>
<gene>
    <name evidence="2" type="ORF">EG328_010649</name>
</gene>
<accession>A0A8H3V7H2</accession>
<feature type="compositionally biased region" description="Polar residues" evidence="1">
    <location>
        <begin position="48"/>
        <end position="63"/>
    </location>
</feature>
<evidence type="ECO:0000256" key="1">
    <source>
        <dbReference type="SAM" id="MobiDB-lite"/>
    </source>
</evidence>
<comment type="caution">
    <text evidence="2">The sequence shown here is derived from an EMBL/GenBank/DDBJ whole genome shotgun (WGS) entry which is preliminary data.</text>
</comment>
<feature type="compositionally biased region" description="Basic and acidic residues" evidence="1">
    <location>
        <begin position="35"/>
        <end position="47"/>
    </location>
</feature>
<feature type="region of interest" description="Disordered" evidence="1">
    <location>
        <begin position="20"/>
        <end position="63"/>
    </location>
</feature>
<protein>
    <submittedName>
        <fullName evidence="2">Uncharacterized protein</fullName>
    </submittedName>
</protein>
<dbReference type="EMBL" id="WNWS01000071">
    <property type="protein sequence ID" value="KAE9982785.1"/>
    <property type="molecule type" value="Genomic_DNA"/>
</dbReference>
<dbReference type="AlphaFoldDB" id="A0A8H3V7H2"/>
<reference evidence="2 3" key="1">
    <citation type="submission" date="2018-12" db="EMBL/GenBank/DDBJ databases">
        <title>Venturia inaequalis Genome Resource.</title>
        <authorList>
            <person name="Lichtner F.J."/>
        </authorList>
    </citation>
    <scope>NUCLEOTIDE SEQUENCE [LARGE SCALE GENOMIC DNA]</scope>
    <source>
        <strain evidence="2 3">120213</strain>
    </source>
</reference>
<evidence type="ECO:0000313" key="3">
    <source>
        <dbReference type="Proteomes" id="UP000447873"/>
    </source>
</evidence>
<name>A0A8H3V7H2_VENIN</name>
<sequence length="63" mass="6863">MGSTDMGDIPLPFLPPIIHHIRPYHQNQNPRRKNGASDEKAAAKGEKVNTTTSESEGNYGTGE</sequence>
<dbReference type="Proteomes" id="UP000447873">
    <property type="component" value="Unassembled WGS sequence"/>
</dbReference>
<organism evidence="2 3">
    <name type="scientific">Venturia inaequalis</name>
    <name type="common">Apple scab fungus</name>
    <dbReference type="NCBI Taxonomy" id="5025"/>
    <lineage>
        <taxon>Eukaryota</taxon>
        <taxon>Fungi</taxon>
        <taxon>Dikarya</taxon>
        <taxon>Ascomycota</taxon>
        <taxon>Pezizomycotina</taxon>
        <taxon>Dothideomycetes</taxon>
        <taxon>Pleosporomycetidae</taxon>
        <taxon>Venturiales</taxon>
        <taxon>Venturiaceae</taxon>
        <taxon>Venturia</taxon>
    </lineage>
</organism>
<evidence type="ECO:0000313" key="2">
    <source>
        <dbReference type="EMBL" id="KAE9982785.1"/>
    </source>
</evidence>